<keyword evidence="9 11" id="KW-0807">Transducer</keyword>
<evidence type="ECO:0000256" key="1">
    <source>
        <dbReference type="ARBA" id="ARBA00004429"/>
    </source>
</evidence>
<evidence type="ECO:0000256" key="3">
    <source>
        <dbReference type="ARBA" id="ARBA00022481"/>
    </source>
</evidence>
<feature type="domain" description="Methyl-accepting transducer" evidence="13">
    <location>
        <begin position="267"/>
        <end position="496"/>
    </location>
</feature>
<feature type="transmembrane region" description="Helical" evidence="12">
    <location>
        <begin position="12"/>
        <end position="31"/>
    </location>
</feature>
<reference evidence="15 16" key="1">
    <citation type="submission" date="2016-10" db="EMBL/GenBank/DDBJ databases">
        <authorList>
            <person name="Varghese N."/>
            <person name="Submissions S."/>
        </authorList>
    </citation>
    <scope>NUCLEOTIDE SEQUENCE [LARGE SCALE GENOMIC DNA]</scope>
    <source>
        <strain evidence="15 16">CGMCC 1.12102</strain>
    </source>
</reference>
<name>A0A1G4YVP8_9ENTR</name>
<dbReference type="PRINTS" id="PR00260">
    <property type="entry name" value="CHEMTRNSDUCR"/>
</dbReference>
<dbReference type="Pfam" id="PF00672">
    <property type="entry name" value="HAMP"/>
    <property type="match status" value="1"/>
</dbReference>
<dbReference type="Gene3D" id="1.20.120.30">
    <property type="entry name" value="Aspartate receptor, ligand-binding domain"/>
    <property type="match status" value="1"/>
</dbReference>
<comment type="subcellular location">
    <subcellularLocation>
        <location evidence="1">Cell inner membrane</location>
        <topology evidence="1">Multi-pass membrane protein</topology>
    </subcellularLocation>
</comment>
<keyword evidence="6 12" id="KW-0812">Transmembrane</keyword>
<dbReference type="PROSITE" id="PS50885">
    <property type="entry name" value="HAMP"/>
    <property type="match status" value="1"/>
</dbReference>
<dbReference type="AlphaFoldDB" id="A0A1G4YVP8"/>
<keyword evidence="3" id="KW-0488">Methylation</keyword>
<dbReference type="InterPro" id="IPR004089">
    <property type="entry name" value="MCPsignal_dom"/>
</dbReference>
<dbReference type="GO" id="GO:0006935">
    <property type="term" value="P:chemotaxis"/>
    <property type="evidence" value="ECO:0007669"/>
    <property type="project" value="UniProtKB-KW"/>
</dbReference>
<dbReference type="InterPro" id="IPR003660">
    <property type="entry name" value="HAMP_dom"/>
</dbReference>
<dbReference type="GO" id="GO:0004888">
    <property type="term" value="F:transmembrane signaling receptor activity"/>
    <property type="evidence" value="ECO:0007669"/>
    <property type="project" value="InterPro"/>
</dbReference>
<feature type="domain" description="HAMP" evidence="14">
    <location>
        <begin position="210"/>
        <end position="262"/>
    </location>
</feature>
<proteinExistence type="inferred from homology"/>
<dbReference type="PANTHER" id="PTHR43531:SF14">
    <property type="entry name" value="METHYL-ACCEPTING CHEMOTAXIS PROTEIN I-RELATED"/>
    <property type="match status" value="1"/>
</dbReference>
<dbReference type="PROSITE" id="PS51257">
    <property type="entry name" value="PROKAR_LIPOPROTEIN"/>
    <property type="match status" value="1"/>
</dbReference>
<dbReference type="GeneID" id="23843772"/>
<dbReference type="PROSITE" id="PS50111">
    <property type="entry name" value="CHEMOTAXIS_TRANSDUC_2"/>
    <property type="match status" value="1"/>
</dbReference>
<dbReference type="InterPro" id="IPR003122">
    <property type="entry name" value="Tar_rcpt_lig-bd"/>
</dbReference>
<dbReference type="InterPro" id="IPR035440">
    <property type="entry name" value="4HB_MCP_dom_sf"/>
</dbReference>
<dbReference type="SMART" id="SM00304">
    <property type="entry name" value="HAMP"/>
    <property type="match status" value="1"/>
</dbReference>
<evidence type="ECO:0000256" key="2">
    <source>
        <dbReference type="ARBA" id="ARBA00022475"/>
    </source>
</evidence>
<evidence type="ECO:0000256" key="9">
    <source>
        <dbReference type="ARBA" id="ARBA00023224"/>
    </source>
</evidence>
<evidence type="ECO:0000256" key="7">
    <source>
        <dbReference type="ARBA" id="ARBA00022989"/>
    </source>
</evidence>
<dbReference type="FunFam" id="1.10.287.950:FF:000001">
    <property type="entry name" value="Methyl-accepting chemotaxis sensory transducer"/>
    <property type="match status" value="1"/>
</dbReference>
<dbReference type="Pfam" id="PF00015">
    <property type="entry name" value="MCPsignal"/>
    <property type="match status" value="1"/>
</dbReference>
<evidence type="ECO:0000313" key="15">
    <source>
        <dbReference type="EMBL" id="SCX57493.1"/>
    </source>
</evidence>
<dbReference type="SUPFAM" id="SSF47170">
    <property type="entry name" value="Aspartate receptor, ligand-binding domain"/>
    <property type="match status" value="1"/>
</dbReference>
<dbReference type="InterPro" id="IPR051310">
    <property type="entry name" value="MCP_chemotaxis"/>
</dbReference>
<evidence type="ECO:0000256" key="6">
    <source>
        <dbReference type="ARBA" id="ARBA00022692"/>
    </source>
</evidence>
<dbReference type="PANTHER" id="PTHR43531">
    <property type="entry name" value="PROTEIN ICFG"/>
    <property type="match status" value="1"/>
</dbReference>
<evidence type="ECO:0000256" key="11">
    <source>
        <dbReference type="PROSITE-ProRule" id="PRU00284"/>
    </source>
</evidence>
<evidence type="ECO:0000256" key="4">
    <source>
        <dbReference type="ARBA" id="ARBA00022500"/>
    </source>
</evidence>
<dbReference type="EMBL" id="FMUI01000012">
    <property type="protein sequence ID" value="SCX57493.1"/>
    <property type="molecule type" value="Genomic_DNA"/>
</dbReference>
<dbReference type="CDD" id="cd11386">
    <property type="entry name" value="MCP_signal"/>
    <property type="match status" value="1"/>
</dbReference>
<dbReference type="Pfam" id="PF02203">
    <property type="entry name" value="TarH"/>
    <property type="match status" value="1"/>
</dbReference>
<evidence type="ECO:0000256" key="10">
    <source>
        <dbReference type="ARBA" id="ARBA00029447"/>
    </source>
</evidence>
<dbReference type="RefSeq" id="WP_017459389.1">
    <property type="nucleotide sequence ID" value="NZ_FMUI01000012.1"/>
</dbReference>
<keyword evidence="4" id="KW-0145">Chemotaxis</keyword>
<comment type="similarity">
    <text evidence="10">Belongs to the methyl-accepting chemotaxis (MCP) protein family.</text>
</comment>
<dbReference type="GO" id="GO:0005886">
    <property type="term" value="C:plasma membrane"/>
    <property type="evidence" value="ECO:0007669"/>
    <property type="project" value="UniProtKB-SubCell"/>
</dbReference>
<evidence type="ECO:0000256" key="8">
    <source>
        <dbReference type="ARBA" id="ARBA00023136"/>
    </source>
</evidence>
<keyword evidence="5" id="KW-0997">Cell inner membrane</keyword>
<dbReference type="SUPFAM" id="SSF58104">
    <property type="entry name" value="Methyl-accepting chemotaxis protein (MCP) signaling domain"/>
    <property type="match status" value="1"/>
</dbReference>
<sequence length="553" mass="60159">MFKDLKISTGINILFGLLIACIILVSAYALVSSRSTADNFDDAVMTNDNIDMLNSAIVGLTGGIAQVNGAMVATMINQPVDQTDIDKAKQMLATAEKQMDKFMSTPFQTEEEQTIAANIKKRFDTVLTSAQRKVTFIKNPTAYDRDVIDEAKNRVAVQEAAQEYLAYAEQLISGFSDVSHSDTQRMTFFAFFALALAIISAVGSRIWLKRTIFNRLEQAVVSFQAIAGGNLSNKIDAGAQNEIGQMLQEVEHMRQSLTDTVYGIRNGVKQIYSNAQEIATSNNDLSSRTEQQASALQETAASMEELKITVRQNADNAHSAQQLAESASASAQKGGEVMTNLDKIMTEITVNSRQIADINSVIDSIANQTNILALNAAVEAARAGEQGRGFAVVAGEVRNLAKRSADAAKEIRQLINTCVANMNIGSQEVELAGSSMQEIVKSVIQVTDIMAEITSASDEQSTGINQIAQAVNEMDLVTQQNASMVENAARTATSVEEHASDLEQIVAQFVVNESHVSVVTRERNNSEKLRPVITTTKRDYVPVKKTEGDWETF</sequence>
<evidence type="ECO:0000313" key="16">
    <source>
        <dbReference type="Proteomes" id="UP000183569"/>
    </source>
</evidence>
<keyword evidence="8 12" id="KW-0472">Membrane</keyword>
<dbReference type="InterPro" id="IPR004090">
    <property type="entry name" value="Chemotax_Me-accpt_rcpt"/>
</dbReference>
<accession>A0A1G4YVP8</accession>
<feature type="transmembrane region" description="Helical" evidence="12">
    <location>
        <begin position="188"/>
        <end position="208"/>
    </location>
</feature>
<protein>
    <submittedName>
        <fullName evidence="15">Methyl-accepting chemotaxis sensory transducer with TarH sensor</fullName>
    </submittedName>
</protein>
<dbReference type="SMART" id="SM00283">
    <property type="entry name" value="MA"/>
    <property type="match status" value="1"/>
</dbReference>
<evidence type="ECO:0000256" key="5">
    <source>
        <dbReference type="ARBA" id="ARBA00022519"/>
    </source>
</evidence>
<keyword evidence="7 12" id="KW-1133">Transmembrane helix</keyword>
<evidence type="ECO:0000256" key="12">
    <source>
        <dbReference type="SAM" id="Phobius"/>
    </source>
</evidence>
<evidence type="ECO:0000259" key="13">
    <source>
        <dbReference type="PROSITE" id="PS50111"/>
    </source>
</evidence>
<dbReference type="CDD" id="cd06225">
    <property type="entry name" value="HAMP"/>
    <property type="match status" value="1"/>
</dbReference>
<dbReference type="Proteomes" id="UP000183569">
    <property type="component" value="Unassembled WGS sequence"/>
</dbReference>
<dbReference type="GO" id="GO:0007165">
    <property type="term" value="P:signal transduction"/>
    <property type="evidence" value="ECO:0007669"/>
    <property type="project" value="UniProtKB-KW"/>
</dbReference>
<keyword evidence="2" id="KW-1003">Cell membrane</keyword>
<evidence type="ECO:0000259" key="14">
    <source>
        <dbReference type="PROSITE" id="PS50885"/>
    </source>
</evidence>
<dbReference type="Gene3D" id="1.10.287.950">
    <property type="entry name" value="Methyl-accepting chemotaxis protein"/>
    <property type="match status" value="1"/>
</dbReference>
<organism evidence="15 16">
    <name type="scientific">Kosakonia sacchari</name>
    <dbReference type="NCBI Taxonomy" id="1158459"/>
    <lineage>
        <taxon>Bacteria</taxon>
        <taxon>Pseudomonadati</taxon>
        <taxon>Pseudomonadota</taxon>
        <taxon>Gammaproteobacteria</taxon>
        <taxon>Enterobacterales</taxon>
        <taxon>Enterobacteriaceae</taxon>
        <taxon>Kosakonia</taxon>
    </lineage>
</organism>
<gene>
    <name evidence="15" type="ORF">SAMN02927897_03499</name>
</gene>
<comment type="caution">
    <text evidence="15">The sequence shown here is derived from an EMBL/GenBank/DDBJ whole genome shotgun (WGS) entry which is preliminary data.</text>
</comment>